<dbReference type="Proteomes" id="UP000460412">
    <property type="component" value="Unassembled WGS sequence"/>
</dbReference>
<sequence length="51" mass="5760">MEFSSRMRASMLIVIMFCVMCVSTVLTREEKIAAAEAEQEANLYVSCESSY</sequence>
<comment type="caution">
    <text evidence="1">The sequence shown here is derived from an EMBL/GenBank/DDBJ whole genome shotgun (WGS) entry which is preliminary data.</text>
</comment>
<organism evidence="1 2">
    <name type="scientific">Sporofaciens musculi</name>
    <dbReference type="NCBI Taxonomy" id="2681861"/>
    <lineage>
        <taxon>Bacteria</taxon>
        <taxon>Bacillati</taxon>
        <taxon>Bacillota</taxon>
        <taxon>Clostridia</taxon>
        <taxon>Lachnospirales</taxon>
        <taxon>Lachnospiraceae</taxon>
        <taxon>Sporofaciens</taxon>
    </lineage>
</organism>
<reference evidence="1 2" key="1">
    <citation type="submission" date="2019-12" db="EMBL/GenBank/DDBJ databases">
        <title>Sporaefaciens musculi gen. nov., sp. nov., a novel bacterium isolated from the caecum of an obese mouse.</title>
        <authorList>
            <person name="Rasmussen T.S."/>
            <person name="Streidl T."/>
            <person name="Hitch T.C.A."/>
            <person name="Wortmann E."/>
            <person name="Deptula P."/>
            <person name="Hansen M."/>
            <person name="Nielsen D.S."/>
            <person name="Clavel T."/>
            <person name="Vogensen F.K."/>
        </authorList>
    </citation>
    <scope>NUCLEOTIDE SEQUENCE [LARGE SCALE GENOMIC DNA]</scope>
    <source>
        <strain evidence="1 2">WCA-9-b2</strain>
    </source>
</reference>
<evidence type="ECO:0000313" key="2">
    <source>
        <dbReference type="Proteomes" id="UP000460412"/>
    </source>
</evidence>
<proteinExistence type="predicted"/>
<evidence type="ECO:0000313" key="1">
    <source>
        <dbReference type="EMBL" id="MXP75022.1"/>
    </source>
</evidence>
<dbReference type="RefSeq" id="WP_159750338.1">
    <property type="nucleotide sequence ID" value="NZ_CASSPE010000085.1"/>
</dbReference>
<gene>
    <name evidence="1" type="ORF">GN277_06405</name>
</gene>
<protein>
    <submittedName>
        <fullName evidence="1">Uncharacterized protein</fullName>
    </submittedName>
</protein>
<dbReference type="AlphaFoldDB" id="A0A7X3MET8"/>
<keyword evidence="2" id="KW-1185">Reference proteome</keyword>
<dbReference type="EMBL" id="WUQX01000001">
    <property type="protein sequence ID" value="MXP75022.1"/>
    <property type="molecule type" value="Genomic_DNA"/>
</dbReference>
<accession>A0A7X3MET8</accession>
<name>A0A7X3MET8_9FIRM</name>